<evidence type="ECO:0000256" key="1">
    <source>
        <dbReference type="SAM" id="MobiDB-lite"/>
    </source>
</evidence>
<protein>
    <submittedName>
        <fullName evidence="2">Uncharacterized protein</fullName>
    </submittedName>
</protein>
<feature type="compositionally biased region" description="Basic and acidic residues" evidence="1">
    <location>
        <begin position="73"/>
        <end position="112"/>
    </location>
</feature>
<feature type="region of interest" description="Disordered" evidence="1">
    <location>
        <begin position="1"/>
        <end position="112"/>
    </location>
</feature>
<accession>A0A6J5L474</accession>
<dbReference type="EMBL" id="LR796225">
    <property type="protein sequence ID" value="CAB4128083.1"/>
    <property type="molecule type" value="Genomic_DNA"/>
</dbReference>
<feature type="compositionally biased region" description="Basic and acidic residues" evidence="1">
    <location>
        <begin position="15"/>
        <end position="34"/>
    </location>
</feature>
<gene>
    <name evidence="2" type="ORF">UFOVP106_33</name>
</gene>
<reference evidence="2" key="1">
    <citation type="submission" date="2020-04" db="EMBL/GenBank/DDBJ databases">
        <authorList>
            <person name="Chiriac C."/>
            <person name="Salcher M."/>
            <person name="Ghai R."/>
            <person name="Kavagutti S V."/>
        </authorList>
    </citation>
    <scope>NUCLEOTIDE SEQUENCE</scope>
</reference>
<name>A0A6J5L474_9CAUD</name>
<proteinExistence type="predicted"/>
<evidence type="ECO:0000313" key="2">
    <source>
        <dbReference type="EMBL" id="CAB4128083.1"/>
    </source>
</evidence>
<organism evidence="2">
    <name type="scientific">uncultured Caudovirales phage</name>
    <dbReference type="NCBI Taxonomy" id="2100421"/>
    <lineage>
        <taxon>Viruses</taxon>
        <taxon>Duplodnaviria</taxon>
        <taxon>Heunggongvirae</taxon>
        <taxon>Uroviricota</taxon>
        <taxon>Caudoviricetes</taxon>
        <taxon>Peduoviridae</taxon>
        <taxon>Maltschvirus</taxon>
        <taxon>Maltschvirus maltsch</taxon>
    </lineage>
</organism>
<sequence>MGYPKMEKLPMGAKSSDRTGEKKVSVPKEDRERFVPGASGEKIPKGALSSDTSGERKRPIEGGVGMGKMDGIGLRDKSHMGHHDGRKGEMNTGSKEHIAYEHKRIDHVQDSM</sequence>